<name>S3BY04_OPHP1</name>
<feature type="compositionally biased region" description="Polar residues" evidence="1">
    <location>
        <begin position="45"/>
        <end position="54"/>
    </location>
</feature>
<evidence type="ECO:0000256" key="1">
    <source>
        <dbReference type="SAM" id="MobiDB-lite"/>
    </source>
</evidence>
<sequence>MSDNTQSYDDGPEVALQHYPEVLPPQPSQTPLHSQPYLAHPPPTSTSYAGSPALSTNKVEGSLIPVPPAEQYQQHPHYYNALASQDGINDGNANRGQRMGPFGCTMLVFWLSAVIAVLSVAVIGLAAGTGVEANRANNAEKSLARLSGSNGTATTACTAAASATSTSFASIDLGCSNLPDTVTGSRYTSFELLGQQTFTIHCNKDAQGGPLMSLFVADFETCIDACSGYTKYVTSTFNESNSNTTCGGVSFIPLWTVKANATDGGAPGNCYLKPNPQNATSLPVPAIGTECHAATLNSS</sequence>
<dbReference type="HOGENOM" id="CLU_079446_0_0_1"/>
<dbReference type="OrthoDB" id="5358884at2759"/>
<feature type="transmembrane region" description="Helical" evidence="2">
    <location>
        <begin position="107"/>
        <end position="128"/>
    </location>
</feature>
<feature type="region of interest" description="Disordered" evidence="1">
    <location>
        <begin position="1"/>
        <end position="54"/>
    </location>
</feature>
<gene>
    <name evidence="3" type="ORF">F503_02948</name>
</gene>
<keyword evidence="2" id="KW-0812">Transmembrane</keyword>
<keyword evidence="2" id="KW-1133">Transmembrane helix</keyword>
<dbReference type="eggNOG" id="ENOG502RQT0">
    <property type="taxonomic scope" value="Eukaryota"/>
</dbReference>
<dbReference type="EMBL" id="KE148154">
    <property type="protein sequence ID" value="EPE06119.1"/>
    <property type="molecule type" value="Genomic_DNA"/>
</dbReference>
<dbReference type="VEuPathDB" id="FungiDB:F503_02948"/>
<accession>S3BY04</accession>
<evidence type="ECO:0000313" key="4">
    <source>
        <dbReference type="Proteomes" id="UP000016923"/>
    </source>
</evidence>
<dbReference type="OMA" id="WNCEAVS"/>
<evidence type="ECO:0000313" key="3">
    <source>
        <dbReference type="EMBL" id="EPE06119.1"/>
    </source>
</evidence>
<dbReference type="AlphaFoldDB" id="S3BY04"/>
<evidence type="ECO:0000256" key="2">
    <source>
        <dbReference type="SAM" id="Phobius"/>
    </source>
</evidence>
<keyword evidence="2" id="KW-0472">Membrane</keyword>
<proteinExistence type="predicted"/>
<dbReference type="Proteomes" id="UP000016923">
    <property type="component" value="Unassembled WGS sequence"/>
</dbReference>
<organism evidence="3 4">
    <name type="scientific">Ophiostoma piceae (strain UAMH 11346)</name>
    <name type="common">Sap stain fungus</name>
    <dbReference type="NCBI Taxonomy" id="1262450"/>
    <lineage>
        <taxon>Eukaryota</taxon>
        <taxon>Fungi</taxon>
        <taxon>Dikarya</taxon>
        <taxon>Ascomycota</taxon>
        <taxon>Pezizomycotina</taxon>
        <taxon>Sordariomycetes</taxon>
        <taxon>Sordariomycetidae</taxon>
        <taxon>Ophiostomatales</taxon>
        <taxon>Ophiostomataceae</taxon>
        <taxon>Ophiostoma</taxon>
    </lineage>
</organism>
<keyword evidence="4" id="KW-1185">Reference proteome</keyword>
<reference evidence="3 4" key="1">
    <citation type="journal article" date="2013" name="BMC Genomics">
        <title>The genome and transcriptome of the pine saprophyte Ophiostoma piceae, and a comparison with the bark beetle-associated pine pathogen Grosmannia clavigera.</title>
        <authorList>
            <person name="Haridas S."/>
            <person name="Wang Y."/>
            <person name="Lim L."/>
            <person name="Massoumi Alamouti S."/>
            <person name="Jackman S."/>
            <person name="Docking R."/>
            <person name="Robertson G."/>
            <person name="Birol I."/>
            <person name="Bohlmann J."/>
            <person name="Breuil C."/>
        </authorList>
    </citation>
    <scope>NUCLEOTIDE SEQUENCE [LARGE SCALE GENOMIC DNA]</scope>
    <source>
        <strain evidence="3 4">UAMH 11346</strain>
    </source>
</reference>
<protein>
    <submittedName>
        <fullName evidence="3">Uncharacterized protein</fullName>
    </submittedName>
</protein>